<dbReference type="Proteomes" id="UP000267821">
    <property type="component" value="Unassembled WGS sequence"/>
</dbReference>
<evidence type="ECO:0000256" key="1">
    <source>
        <dbReference type="SAM" id="MobiDB-lite"/>
    </source>
</evidence>
<evidence type="ECO:0000313" key="2">
    <source>
        <dbReference type="EMBL" id="RPB24660.1"/>
    </source>
</evidence>
<proteinExistence type="predicted"/>
<feature type="region of interest" description="Disordered" evidence="1">
    <location>
        <begin position="158"/>
        <end position="177"/>
    </location>
</feature>
<dbReference type="EMBL" id="ML121541">
    <property type="protein sequence ID" value="RPB24660.1"/>
    <property type="molecule type" value="Genomic_DNA"/>
</dbReference>
<dbReference type="InParanoid" id="A0A3N4LP82"/>
<sequence length="215" mass="24578">MSHDTTSFTSRAPKEACAEIELDYSGFNSQEEEEFYHHGKPPTKSFLGSVYEPKEARASPRPPPTEHGFLQHHNTRSFETTRTGHSSAETSFSTSGYAYRSSSSFQSRSRSSTLATECTPVAIRFTPTPIPQNNTFVDELVPSGLPPLGSKLRTQITTTEQQDKTQHQYPTPWGKKKKGSWWRRLKFWNRQKKEDLGWGERYDIWMISKNAVRGK</sequence>
<feature type="region of interest" description="Disordered" evidence="1">
    <location>
        <begin position="52"/>
        <end position="93"/>
    </location>
</feature>
<dbReference type="AlphaFoldDB" id="A0A3N4LP82"/>
<feature type="compositionally biased region" description="Polar residues" evidence="1">
    <location>
        <begin position="77"/>
        <end position="90"/>
    </location>
</feature>
<organism evidence="2 3">
    <name type="scientific">Terfezia boudieri ATCC MYA-4762</name>
    <dbReference type="NCBI Taxonomy" id="1051890"/>
    <lineage>
        <taxon>Eukaryota</taxon>
        <taxon>Fungi</taxon>
        <taxon>Dikarya</taxon>
        <taxon>Ascomycota</taxon>
        <taxon>Pezizomycotina</taxon>
        <taxon>Pezizomycetes</taxon>
        <taxon>Pezizales</taxon>
        <taxon>Pezizaceae</taxon>
        <taxon>Terfezia</taxon>
    </lineage>
</organism>
<protein>
    <submittedName>
        <fullName evidence="2">Uncharacterized protein</fullName>
    </submittedName>
</protein>
<dbReference type="OrthoDB" id="5399481at2759"/>
<accession>A0A3N4LP82</accession>
<name>A0A3N4LP82_9PEZI</name>
<gene>
    <name evidence="2" type="ORF">L211DRAFT_848956</name>
</gene>
<keyword evidence="3" id="KW-1185">Reference proteome</keyword>
<evidence type="ECO:0000313" key="3">
    <source>
        <dbReference type="Proteomes" id="UP000267821"/>
    </source>
</evidence>
<reference evidence="2 3" key="1">
    <citation type="journal article" date="2018" name="Nat. Ecol. Evol.">
        <title>Pezizomycetes genomes reveal the molecular basis of ectomycorrhizal truffle lifestyle.</title>
        <authorList>
            <person name="Murat C."/>
            <person name="Payen T."/>
            <person name="Noel B."/>
            <person name="Kuo A."/>
            <person name="Morin E."/>
            <person name="Chen J."/>
            <person name="Kohler A."/>
            <person name="Krizsan K."/>
            <person name="Balestrini R."/>
            <person name="Da Silva C."/>
            <person name="Montanini B."/>
            <person name="Hainaut M."/>
            <person name="Levati E."/>
            <person name="Barry K.W."/>
            <person name="Belfiori B."/>
            <person name="Cichocki N."/>
            <person name="Clum A."/>
            <person name="Dockter R.B."/>
            <person name="Fauchery L."/>
            <person name="Guy J."/>
            <person name="Iotti M."/>
            <person name="Le Tacon F."/>
            <person name="Lindquist E.A."/>
            <person name="Lipzen A."/>
            <person name="Malagnac F."/>
            <person name="Mello A."/>
            <person name="Molinier V."/>
            <person name="Miyauchi S."/>
            <person name="Poulain J."/>
            <person name="Riccioni C."/>
            <person name="Rubini A."/>
            <person name="Sitrit Y."/>
            <person name="Splivallo R."/>
            <person name="Traeger S."/>
            <person name="Wang M."/>
            <person name="Zifcakova L."/>
            <person name="Wipf D."/>
            <person name="Zambonelli A."/>
            <person name="Paolocci F."/>
            <person name="Nowrousian M."/>
            <person name="Ottonello S."/>
            <person name="Baldrian P."/>
            <person name="Spatafora J.W."/>
            <person name="Henrissat B."/>
            <person name="Nagy L.G."/>
            <person name="Aury J.M."/>
            <person name="Wincker P."/>
            <person name="Grigoriev I.V."/>
            <person name="Bonfante P."/>
            <person name="Martin F.M."/>
        </authorList>
    </citation>
    <scope>NUCLEOTIDE SEQUENCE [LARGE SCALE GENOMIC DNA]</scope>
    <source>
        <strain evidence="2 3">ATCC MYA-4762</strain>
    </source>
</reference>